<sequence>MGIEGNFKQISSPLLNLVTKDLYLLDLYLHAKKALETDALLTLPKYLESKKIYVHENWDVLLDEEEWRIGRLDIDVYWHAIHYLLTEDISLWEESKFPFIVAIKEEKNRLLINAVMGKTPIDGTKGDFKDYGPVKYLNSDETHTISKALLKISLSDFRERYKEACIFNPNAYAVIWENDEWEYFWEVLKLITEYYRIAADKGRGMLLYLGCFYASDFLWES</sequence>
<dbReference type="Pfam" id="PF08974">
    <property type="entry name" value="DUF1877"/>
    <property type="match status" value="1"/>
</dbReference>
<accession>A0A0C1QXV8</accession>
<keyword evidence="3" id="KW-1185">Reference proteome</keyword>
<reference evidence="2" key="1">
    <citation type="journal article" date="2015" name="Genome Announc.">
        <title>Draft Genome Sequence of Tolypothrix boutellei Strain VB521301.</title>
        <authorList>
            <person name="Chandrababunaidu M.M."/>
            <person name="Singh D."/>
            <person name="Sen D."/>
            <person name="Bhan S."/>
            <person name="Das S."/>
            <person name="Gupta A."/>
            <person name="Adhikary S.P."/>
            <person name="Tripathy S."/>
        </authorList>
    </citation>
    <scope>NUCLEOTIDE SEQUENCE</scope>
    <source>
        <strain evidence="2">VB521301</strain>
    </source>
</reference>
<dbReference type="EMBL" id="JHEG02000048">
    <property type="protein sequence ID" value="KIE10374.1"/>
    <property type="molecule type" value="Genomic_DNA"/>
</dbReference>
<evidence type="ECO:0000313" key="1">
    <source>
        <dbReference type="EMBL" id="KAF3886347.1"/>
    </source>
</evidence>
<protein>
    <submittedName>
        <fullName evidence="1">DUF1877 family protein</fullName>
    </submittedName>
</protein>
<evidence type="ECO:0000313" key="2">
    <source>
        <dbReference type="EMBL" id="KIE10374.1"/>
    </source>
</evidence>
<dbReference type="AlphaFoldDB" id="A0A0C1QXV8"/>
<dbReference type="OrthoDB" id="489746at2"/>
<dbReference type="EMBL" id="JHEG04000001">
    <property type="protein sequence ID" value="KAF3886347.1"/>
    <property type="molecule type" value="Genomic_DNA"/>
</dbReference>
<name>A0A0C1QXV8_9CYAN</name>
<dbReference type="SUPFAM" id="SSF111069">
    <property type="entry name" value="Hypothetical protein yfbM"/>
    <property type="match status" value="1"/>
</dbReference>
<dbReference type="InterPro" id="IPR035944">
    <property type="entry name" value="YfbM-like_sf"/>
</dbReference>
<dbReference type="Proteomes" id="UP000029738">
    <property type="component" value="Unassembled WGS sequence"/>
</dbReference>
<dbReference type="InterPro" id="IPR015068">
    <property type="entry name" value="DUF1877"/>
</dbReference>
<dbReference type="STRING" id="1479485.DA73_0217565"/>
<gene>
    <name evidence="2" type="ORF">DA73_0217565</name>
    <name evidence="1" type="ORF">DA73_0400013315</name>
</gene>
<organism evidence="2">
    <name type="scientific">Tolypothrix bouteillei VB521301</name>
    <dbReference type="NCBI Taxonomy" id="1479485"/>
    <lineage>
        <taxon>Bacteria</taxon>
        <taxon>Bacillati</taxon>
        <taxon>Cyanobacteriota</taxon>
        <taxon>Cyanophyceae</taxon>
        <taxon>Nostocales</taxon>
        <taxon>Tolypothrichaceae</taxon>
        <taxon>Tolypothrix</taxon>
    </lineage>
</organism>
<proteinExistence type="predicted"/>
<dbReference type="RefSeq" id="WP_038073030.1">
    <property type="nucleotide sequence ID" value="NZ_JHEG04000001.1"/>
</dbReference>
<comment type="caution">
    <text evidence="2">The sequence shown here is derived from an EMBL/GenBank/DDBJ whole genome shotgun (WGS) entry which is preliminary data.</text>
</comment>
<dbReference type="Gene3D" id="3.40.1760.10">
    <property type="entry name" value="YfbM-like super family"/>
    <property type="match status" value="1"/>
</dbReference>
<reference evidence="1" key="2">
    <citation type="submission" date="2019-11" db="EMBL/GenBank/DDBJ databases">
        <title>Improved Assembly of Tolypothrix boutellei genome.</title>
        <authorList>
            <person name="Sarangi A.N."/>
            <person name="Mukherjee M."/>
            <person name="Ghosh S."/>
            <person name="Singh D."/>
            <person name="Das A."/>
            <person name="Kant S."/>
            <person name="Prusty A."/>
            <person name="Tripathy S."/>
        </authorList>
    </citation>
    <scope>NUCLEOTIDE SEQUENCE</scope>
    <source>
        <strain evidence="1">VB521301</strain>
    </source>
</reference>
<evidence type="ECO:0000313" key="3">
    <source>
        <dbReference type="Proteomes" id="UP000029738"/>
    </source>
</evidence>